<dbReference type="InterPro" id="IPR016040">
    <property type="entry name" value="NAD(P)-bd_dom"/>
</dbReference>
<evidence type="ECO:0000259" key="1">
    <source>
        <dbReference type="Pfam" id="PF13460"/>
    </source>
</evidence>
<dbReference type="Gene3D" id="3.40.50.720">
    <property type="entry name" value="NAD(P)-binding Rossmann-like Domain"/>
    <property type="match status" value="1"/>
</dbReference>
<keyword evidence="3" id="KW-1185">Reference proteome</keyword>
<dbReference type="Proteomes" id="UP000199301">
    <property type="component" value="Unassembled WGS sequence"/>
</dbReference>
<name>A0A1H0Z9R5_9ACTN</name>
<dbReference type="EMBL" id="FNKO01000001">
    <property type="protein sequence ID" value="SDQ24110.1"/>
    <property type="molecule type" value="Genomic_DNA"/>
</dbReference>
<dbReference type="STRING" id="995062.SAMN04489718_0921"/>
<dbReference type="OrthoDB" id="4248066at2"/>
<gene>
    <name evidence="2" type="ORF">SAMN04489718_0921</name>
</gene>
<accession>A0A1H0Z9R5</accession>
<dbReference type="InterPro" id="IPR036291">
    <property type="entry name" value="NAD(P)-bd_dom_sf"/>
</dbReference>
<dbReference type="CDD" id="cd05243">
    <property type="entry name" value="SDR_a5"/>
    <property type="match status" value="1"/>
</dbReference>
<dbReference type="SUPFAM" id="SSF51735">
    <property type="entry name" value="NAD(P)-binding Rossmann-fold domains"/>
    <property type="match status" value="1"/>
</dbReference>
<dbReference type="AlphaFoldDB" id="A0A1H0Z9R5"/>
<feature type="domain" description="NAD(P)-binding" evidence="1">
    <location>
        <begin position="7"/>
        <end position="194"/>
    </location>
</feature>
<proteinExistence type="predicted"/>
<dbReference type="Pfam" id="PF13460">
    <property type="entry name" value="NAD_binding_10"/>
    <property type="match status" value="1"/>
</dbReference>
<reference evidence="3" key="1">
    <citation type="submission" date="2016-10" db="EMBL/GenBank/DDBJ databases">
        <authorList>
            <person name="Varghese N."/>
            <person name="Submissions S."/>
        </authorList>
    </citation>
    <scope>NUCLEOTIDE SEQUENCE [LARGE SCALE GENOMIC DNA]</scope>
    <source>
        <strain evidence="3">DSM 45459</strain>
    </source>
</reference>
<sequence>MRIAIAGGHGKIALRLTELLARRGEEVLGLIRQPDQAADLETAGSRPVPLDLERSSGADTAEVLRGTDAVVFAAGAGPGSGADRKYSLDLAGSVLLAEAAERAGVPRFVQISTIGAGQPPAPDAGEIWQAYIDAKTRAEQDLRSRNLDWTIVRPGRLTDAEAAGLVQLSPPPVTPGSVPRRDVAAVLVELLTRPGGSGLTLELTEGSTPIPEAVDALDTAHRPGSAPPHD</sequence>
<evidence type="ECO:0000313" key="2">
    <source>
        <dbReference type="EMBL" id="SDQ24110.1"/>
    </source>
</evidence>
<organism evidence="2 3">
    <name type="scientific">Actinopolyspora saharensis</name>
    <dbReference type="NCBI Taxonomy" id="995062"/>
    <lineage>
        <taxon>Bacteria</taxon>
        <taxon>Bacillati</taxon>
        <taxon>Actinomycetota</taxon>
        <taxon>Actinomycetes</taxon>
        <taxon>Actinopolysporales</taxon>
        <taxon>Actinopolysporaceae</taxon>
        <taxon>Actinopolyspora</taxon>
    </lineage>
</organism>
<dbReference type="PANTHER" id="PTHR15020">
    <property type="entry name" value="FLAVIN REDUCTASE-RELATED"/>
    <property type="match status" value="1"/>
</dbReference>
<dbReference type="PANTHER" id="PTHR15020:SF50">
    <property type="entry name" value="UPF0659 PROTEIN YMR090W"/>
    <property type="match status" value="1"/>
</dbReference>
<protein>
    <submittedName>
        <fullName evidence="2">NAD(P)H-binding</fullName>
    </submittedName>
</protein>
<evidence type="ECO:0000313" key="3">
    <source>
        <dbReference type="Proteomes" id="UP000199301"/>
    </source>
</evidence>
<dbReference type="RefSeq" id="WP_092521292.1">
    <property type="nucleotide sequence ID" value="NZ_FNKO01000001.1"/>
</dbReference>